<dbReference type="InterPro" id="IPR014718">
    <property type="entry name" value="GH-type_carb-bd"/>
</dbReference>
<feature type="binding site" evidence="8">
    <location>
        <begin position="81"/>
        <end position="82"/>
    </location>
    <ligand>
        <name>beta-D-galactose</name>
        <dbReference type="ChEBI" id="CHEBI:27667"/>
    </ligand>
</feature>
<dbReference type="GO" id="GO:0006006">
    <property type="term" value="P:glucose metabolic process"/>
    <property type="evidence" value="ECO:0007669"/>
    <property type="project" value="TreeGrafter"/>
</dbReference>
<dbReference type="AlphaFoldDB" id="A0A368YDG2"/>
<dbReference type="GO" id="GO:0030246">
    <property type="term" value="F:carbohydrate binding"/>
    <property type="evidence" value="ECO:0007669"/>
    <property type="project" value="InterPro"/>
</dbReference>
<dbReference type="InterPro" id="IPR015443">
    <property type="entry name" value="Aldose_1-epimerase"/>
</dbReference>
<dbReference type="Pfam" id="PF01263">
    <property type="entry name" value="Aldose_epim"/>
    <property type="match status" value="1"/>
</dbReference>
<evidence type="ECO:0000256" key="7">
    <source>
        <dbReference type="PIRSR" id="PIRSR005096-2"/>
    </source>
</evidence>
<comment type="pathway">
    <text evidence="1 5">Carbohydrate metabolism; hexose metabolism.</text>
</comment>
<name>A0A368YDG2_9HYPH</name>
<sequence length="338" mass="36777">MRDNAQPELFGTFQGEPVFQVTIRSPAGAVARILNWGAVIRDLQIPLSDGILQRVVLGFDGFDDYPALSPYFGALVGRYANRIAGGRFLLDGKIVQLDLNEHGIQTLHGGSGGVSQRLWTIAGWSQSSVTLSINLPDGDQGFPGNMDVHCTYSLDDLTLCVEVEAVTDAPTVANFAQHSYFNLDGSSDIRDHRLRILADAYTPVDESLIPTGEITGIDETAYDFRLPRRIGTSGSTLYDHNFVLSEPISDGMRFAASLVAGNGLAMQVHTSEPGLQFYDGAKIPSVIGLGGTHYGPHAGLCLEAQHFPDSPNQPQFPGTILRPGETYRQRTEFRFHNV</sequence>
<dbReference type="OrthoDB" id="9779408at2"/>
<dbReference type="InterPro" id="IPR011013">
    <property type="entry name" value="Gal_mutarotase_sf_dom"/>
</dbReference>
<dbReference type="UniPathway" id="UPA00242"/>
<gene>
    <name evidence="9" type="ORF">C7476_12732</name>
</gene>
<dbReference type="SUPFAM" id="SSF74650">
    <property type="entry name" value="Galactose mutarotase-like"/>
    <property type="match status" value="1"/>
</dbReference>
<dbReference type="RefSeq" id="WP_114432757.1">
    <property type="nucleotide sequence ID" value="NZ_QPJM01000027.1"/>
</dbReference>
<evidence type="ECO:0000256" key="6">
    <source>
        <dbReference type="PIRSR" id="PIRSR005096-1"/>
    </source>
</evidence>
<dbReference type="Proteomes" id="UP000253324">
    <property type="component" value="Unassembled WGS sequence"/>
</dbReference>
<keyword evidence="10" id="KW-1185">Reference proteome</keyword>
<feature type="active site" description="Proton donor" evidence="6">
    <location>
        <position position="178"/>
    </location>
</feature>
<dbReference type="InterPro" id="IPR008183">
    <property type="entry name" value="Aldose_1/G6P_1-epimerase"/>
</dbReference>
<evidence type="ECO:0000256" key="3">
    <source>
        <dbReference type="ARBA" id="ARBA00023235"/>
    </source>
</evidence>
<dbReference type="EMBL" id="QPJM01000027">
    <property type="protein sequence ID" value="RCW78280.1"/>
    <property type="molecule type" value="Genomic_DNA"/>
</dbReference>
<keyword evidence="4 5" id="KW-0119">Carbohydrate metabolism</keyword>
<feature type="binding site" evidence="8">
    <location>
        <begin position="178"/>
        <end position="180"/>
    </location>
    <ligand>
        <name>beta-D-galactose</name>
        <dbReference type="ChEBI" id="CHEBI:27667"/>
    </ligand>
</feature>
<evidence type="ECO:0000313" key="10">
    <source>
        <dbReference type="Proteomes" id="UP000253324"/>
    </source>
</evidence>
<protein>
    <recommendedName>
        <fullName evidence="5">Aldose 1-epimerase</fullName>
        <ecNumber evidence="5">5.1.3.3</ecNumber>
    </recommendedName>
</protein>
<feature type="binding site" evidence="7">
    <location>
        <position position="239"/>
    </location>
    <ligand>
        <name>beta-D-galactose</name>
        <dbReference type="ChEBI" id="CHEBI:27667"/>
    </ligand>
</feature>
<comment type="catalytic activity">
    <reaction evidence="5">
        <text>alpha-D-glucose = beta-D-glucose</text>
        <dbReference type="Rhea" id="RHEA:10264"/>
        <dbReference type="ChEBI" id="CHEBI:15903"/>
        <dbReference type="ChEBI" id="CHEBI:17925"/>
        <dbReference type="EC" id="5.1.3.3"/>
    </reaction>
</comment>
<dbReference type="CDD" id="cd09019">
    <property type="entry name" value="galactose_mutarotase_like"/>
    <property type="match status" value="1"/>
</dbReference>
<dbReference type="Gene3D" id="2.70.98.10">
    <property type="match status" value="1"/>
</dbReference>
<dbReference type="PANTHER" id="PTHR10091:SF0">
    <property type="entry name" value="GALACTOSE MUTAROTASE"/>
    <property type="match status" value="1"/>
</dbReference>
<dbReference type="PANTHER" id="PTHR10091">
    <property type="entry name" value="ALDOSE-1-EPIMERASE"/>
    <property type="match status" value="1"/>
</dbReference>
<dbReference type="EC" id="5.1.3.3" evidence="5"/>
<evidence type="ECO:0000313" key="9">
    <source>
        <dbReference type="EMBL" id="RCW78280.1"/>
    </source>
</evidence>
<comment type="caution">
    <text evidence="9">The sequence shown here is derived from an EMBL/GenBank/DDBJ whole genome shotgun (WGS) entry which is preliminary data.</text>
</comment>
<dbReference type="PIRSF" id="PIRSF005096">
    <property type="entry name" value="GALM"/>
    <property type="match status" value="1"/>
</dbReference>
<keyword evidence="3 5" id="KW-0413">Isomerase</keyword>
<evidence type="ECO:0000256" key="5">
    <source>
        <dbReference type="PIRNR" id="PIRNR005096"/>
    </source>
</evidence>
<dbReference type="GO" id="GO:0033499">
    <property type="term" value="P:galactose catabolic process via UDP-galactose, Leloir pathway"/>
    <property type="evidence" value="ECO:0007669"/>
    <property type="project" value="TreeGrafter"/>
</dbReference>
<feature type="active site" description="Proton acceptor" evidence="6">
    <location>
        <position position="303"/>
    </location>
</feature>
<organism evidence="9 10">
    <name type="scientific">Phyllobacterium bourgognense</name>
    <dbReference type="NCBI Taxonomy" id="314236"/>
    <lineage>
        <taxon>Bacteria</taxon>
        <taxon>Pseudomonadati</taxon>
        <taxon>Pseudomonadota</taxon>
        <taxon>Alphaproteobacteria</taxon>
        <taxon>Hyphomicrobiales</taxon>
        <taxon>Phyllobacteriaceae</taxon>
        <taxon>Phyllobacterium</taxon>
    </lineage>
</organism>
<evidence type="ECO:0000256" key="4">
    <source>
        <dbReference type="ARBA" id="ARBA00023277"/>
    </source>
</evidence>
<evidence type="ECO:0000256" key="1">
    <source>
        <dbReference type="ARBA" id="ARBA00005028"/>
    </source>
</evidence>
<dbReference type="GO" id="GO:0004034">
    <property type="term" value="F:aldose 1-epimerase activity"/>
    <property type="evidence" value="ECO:0007669"/>
    <property type="project" value="UniProtKB-EC"/>
</dbReference>
<evidence type="ECO:0000256" key="8">
    <source>
        <dbReference type="PIRSR" id="PIRSR005096-3"/>
    </source>
</evidence>
<comment type="similarity">
    <text evidence="2 5">Belongs to the aldose epimerase family.</text>
</comment>
<evidence type="ECO:0000256" key="2">
    <source>
        <dbReference type="ARBA" id="ARBA00006206"/>
    </source>
</evidence>
<dbReference type="InterPro" id="IPR047215">
    <property type="entry name" value="Galactose_mutarotase-like"/>
</dbReference>
<accession>A0A368YDG2</accession>
<proteinExistence type="inferred from homology"/>
<reference evidence="9 10" key="1">
    <citation type="submission" date="2018-07" db="EMBL/GenBank/DDBJ databases">
        <title>Genomic Encyclopedia of Type Strains, Phase III (KMG-III): the genomes of soil and plant-associated and newly described type strains.</title>
        <authorList>
            <person name="Whitman W."/>
        </authorList>
    </citation>
    <scope>NUCLEOTIDE SEQUENCE [LARGE SCALE GENOMIC DNA]</scope>
    <source>
        <strain evidence="9 10">31-25a</strain>
    </source>
</reference>
<dbReference type="NCBIfam" id="NF008277">
    <property type="entry name" value="PRK11055.1"/>
    <property type="match status" value="1"/>
</dbReference>